<dbReference type="Gene3D" id="3.40.50.2300">
    <property type="match status" value="1"/>
</dbReference>
<feature type="modified residue" description="4-aspartylphosphate" evidence="6">
    <location>
        <position position="51"/>
    </location>
</feature>
<organism evidence="10 11">
    <name type="scientific">Aphanothece hegewaldii CCALA 016</name>
    <dbReference type="NCBI Taxonomy" id="2107694"/>
    <lineage>
        <taxon>Bacteria</taxon>
        <taxon>Bacillati</taxon>
        <taxon>Cyanobacteriota</taxon>
        <taxon>Cyanophyceae</taxon>
        <taxon>Oscillatoriophycideae</taxon>
        <taxon>Chroococcales</taxon>
        <taxon>Aphanothecaceae</taxon>
        <taxon>Aphanothece</taxon>
    </lineage>
</organism>
<evidence type="ECO:0000256" key="5">
    <source>
        <dbReference type="ARBA" id="ARBA00023163"/>
    </source>
</evidence>
<dbReference type="Proteomes" id="UP000239001">
    <property type="component" value="Unassembled WGS sequence"/>
</dbReference>
<dbReference type="GO" id="GO:0006355">
    <property type="term" value="P:regulation of DNA-templated transcription"/>
    <property type="evidence" value="ECO:0007669"/>
    <property type="project" value="InterPro"/>
</dbReference>
<dbReference type="RefSeq" id="WP_106455166.1">
    <property type="nucleotide sequence ID" value="NZ_PXOH01000001.1"/>
</dbReference>
<dbReference type="CDD" id="cd19935">
    <property type="entry name" value="REC_OmpR_CusR-like"/>
    <property type="match status" value="1"/>
</dbReference>
<reference evidence="10 11" key="2">
    <citation type="submission" date="2018-03" db="EMBL/GenBank/DDBJ databases">
        <authorList>
            <person name="Keele B.F."/>
        </authorList>
    </citation>
    <scope>NUCLEOTIDE SEQUENCE [LARGE SCALE GENOMIC DNA]</scope>
    <source>
        <strain evidence="10 11">CCALA 016</strain>
    </source>
</reference>
<dbReference type="FunFam" id="3.40.50.2300:FF:000001">
    <property type="entry name" value="DNA-binding response regulator PhoB"/>
    <property type="match status" value="1"/>
</dbReference>
<dbReference type="GO" id="GO:0032993">
    <property type="term" value="C:protein-DNA complex"/>
    <property type="evidence" value="ECO:0007669"/>
    <property type="project" value="TreeGrafter"/>
</dbReference>
<feature type="domain" description="OmpR/PhoB-type" evidence="9">
    <location>
        <begin position="124"/>
        <end position="223"/>
    </location>
</feature>
<keyword evidence="1 6" id="KW-0597">Phosphoprotein</keyword>
<dbReference type="InterPro" id="IPR011006">
    <property type="entry name" value="CheY-like_superfamily"/>
</dbReference>
<sequence>MKILIIEDDERIADALVEDLTDQKYVVELASDGQLGWELADALVYDLILLDVMLPKLDGFNVCKRLRSKGCQTPILMLTARDTVSDRVLGLDAGADDYLVKPFNLEELSARIRALLRRGNTTLPPILEWSDLQLNPSTCEVFYASQLLSLSPKEYQLLELFLRNGTRVFSRTQIIDQLWTFDEPPEESTVKVHIRSLRQKLKSVGAPEDLIETVYGLGYRLKPLS</sequence>
<dbReference type="SUPFAM" id="SSF52172">
    <property type="entry name" value="CheY-like"/>
    <property type="match status" value="1"/>
</dbReference>
<dbReference type="CDD" id="cd00383">
    <property type="entry name" value="trans_reg_C"/>
    <property type="match status" value="1"/>
</dbReference>
<dbReference type="Gene3D" id="6.10.250.690">
    <property type="match status" value="1"/>
</dbReference>
<dbReference type="OrthoDB" id="483651at2"/>
<dbReference type="EMBL" id="PXOH01000001">
    <property type="protein sequence ID" value="PSF39546.1"/>
    <property type="molecule type" value="Genomic_DNA"/>
</dbReference>
<dbReference type="InterPro" id="IPR001867">
    <property type="entry name" value="OmpR/PhoB-type_DNA-bd"/>
</dbReference>
<dbReference type="PANTHER" id="PTHR48111:SF15">
    <property type="entry name" value="OMPR SUBFAMILY"/>
    <property type="match status" value="1"/>
</dbReference>
<dbReference type="SUPFAM" id="SSF46894">
    <property type="entry name" value="C-terminal effector domain of the bipartite response regulators"/>
    <property type="match status" value="1"/>
</dbReference>
<dbReference type="InterPro" id="IPR039420">
    <property type="entry name" value="WalR-like"/>
</dbReference>
<evidence type="ECO:0000259" key="9">
    <source>
        <dbReference type="PROSITE" id="PS51755"/>
    </source>
</evidence>
<feature type="DNA-binding region" description="OmpR/PhoB-type" evidence="7">
    <location>
        <begin position="124"/>
        <end position="223"/>
    </location>
</feature>
<evidence type="ECO:0000313" key="11">
    <source>
        <dbReference type="Proteomes" id="UP000239001"/>
    </source>
</evidence>
<dbReference type="GO" id="GO:0000156">
    <property type="term" value="F:phosphorelay response regulator activity"/>
    <property type="evidence" value="ECO:0007669"/>
    <property type="project" value="TreeGrafter"/>
</dbReference>
<evidence type="ECO:0000256" key="6">
    <source>
        <dbReference type="PROSITE-ProRule" id="PRU00169"/>
    </source>
</evidence>
<accession>A0A2T1M406</accession>
<dbReference type="Pfam" id="PF00072">
    <property type="entry name" value="Response_reg"/>
    <property type="match status" value="1"/>
</dbReference>
<dbReference type="PROSITE" id="PS50110">
    <property type="entry name" value="RESPONSE_REGULATORY"/>
    <property type="match status" value="1"/>
</dbReference>
<evidence type="ECO:0000259" key="8">
    <source>
        <dbReference type="PROSITE" id="PS50110"/>
    </source>
</evidence>
<dbReference type="PANTHER" id="PTHR48111">
    <property type="entry name" value="REGULATOR OF RPOS"/>
    <property type="match status" value="1"/>
</dbReference>
<dbReference type="GO" id="GO:0005829">
    <property type="term" value="C:cytosol"/>
    <property type="evidence" value="ECO:0007669"/>
    <property type="project" value="TreeGrafter"/>
</dbReference>
<gene>
    <name evidence="10" type="ORF">C7H19_01785</name>
</gene>
<evidence type="ECO:0000256" key="4">
    <source>
        <dbReference type="ARBA" id="ARBA00023125"/>
    </source>
</evidence>
<dbReference type="Gene3D" id="1.10.10.10">
    <property type="entry name" value="Winged helix-like DNA-binding domain superfamily/Winged helix DNA-binding domain"/>
    <property type="match status" value="1"/>
</dbReference>
<keyword evidence="4 7" id="KW-0238">DNA-binding</keyword>
<dbReference type="Pfam" id="PF00486">
    <property type="entry name" value="Trans_reg_C"/>
    <property type="match status" value="1"/>
</dbReference>
<evidence type="ECO:0000256" key="1">
    <source>
        <dbReference type="ARBA" id="ARBA00022553"/>
    </source>
</evidence>
<dbReference type="InterPro" id="IPR001789">
    <property type="entry name" value="Sig_transdc_resp-reg_receiver"/>
</dbReference>
<name>A0A2T1M406_9CHRO</name>
<keyword evidence="3" id="KW-0805">Transcription regulation</keyword>
<dbReference type="InterPro" id="IPR016032">
    <property type="entry name" value="Sig_transdc_resp-reg_C-effctor"/>
</dbReference>
<dbReference type="PROSITE" id="PS51755">
    <property type="entry name" value="OMPR_PHOB"/>
    <property type="match status" value="1"/>
</dbReference>
<dbReference type="InterPro" id="IPR036388">
    <property type="entry name" value="WH-like_DNA-bd_sf"/>
</dbReference>
<keyword evidence="2" id="KW-0902">Two-component regulatory system</keyword>
<evidence type="ECO:0000256" key="2">
    <source>
        <dbReference type="ARBA" id="ARBA00023012"/>
    </source>
</evidence>
<evidence type="ECO:0000256" key="7">
    <source>
        <dbReference type="PROSITE-ProRule" id="PRU01091"/>
    </source>
</evidence>
<evidence type="ECO:0000313" key="10">
    <source>
        <dbReference type="EMBL" id="PSF39546.1"/>
    </source>
</evidence>
<keyword evidence="11" id="KW-1185">Reference proteome</keyword>
<evidence type="ECO:0000256" key="3">
    <source>
        <dbReference type="ARBA" id="ARBA00023015"/>
    </source>
</evidence>
<proteinExistence type="predicted"/>
<reference evidence="10 11" key="1">
    <citation type="submission" date="2018-03" db="EMBL/GenBank/DDBJ databases">
        <title>The ancient ancestry and fast evolution of plastids.</title>
        <authorList>
            <person name="Moore K.R."/>
            <person name="Magnabosco C."/>
            <person name="Momper L."/>
            <person name="Gold D.A."/>
            <person name="Bosak T."/>
            <person name="Fournier G.P."/>
        </authorList>
    </citation>
    <scope>NUCLEOTIDE SEQUENCE [LARGE SCALE GENOMIC DNA]</scope>
    <source>
        <strain evidence="10 11">CCALA 016</strain>
    </source>
</reference>
<dbReference type="SMART" id="SM00862">
    <property type="entry name" value="Trans_reg_C"/>
    <property type="match status" value="1"/>
</dbReference>
<dbReference type="SMART" id="SM00448">
    <property type="entry name" value="REC"/>
    <property type="match status" value="1"/>
</dbReference>
<dbReference type="GO" id="GO:0000976">
    <property type="term" value="F:transcription cis-regulatory region binding"/>
    <property type="evidence" value="ECO:0007669"/>
    <property type="project" value="TreeGrafter"/>
</dbReference>
<feature type="domain" description="Response regulatory" evidence="8">
    <location>
        <begin position="2"/>
        <end position="116"/>
    </location>
</feature>
<keyword evidence="5" id="KW-0804">Transcription</keyword>
<comment type="caution">
    <text evidence="10">The sequence shown here is derived from an EMBL/GenBank/DDBJ whole genome shotgun (WGS) entry which is preliminary data.</text>
</comment>
<dbReference type="AlphaFoldDB" id="A0A2T1M406"/>
<protein>
    <submittedName>
        <fullName evidence="10">DNA-binding response regulator</fullName>
    </submittedName>
</protein>